<reference evidence="5 6" key="1">
    <citation type="submission" date="2012-05" db="EMBL/GenBank/DDBJ databases">
        <authorList>
            <person name="Weinstock G."/>
            <person name="Sodergren E."/>
            <person name="Lobos E.A."/>
            <person name="Fulton L."/>
            <person name="Fulton R."/>
            <person name="Courtney L."/>
            <person name="Fronick C."/>
            <person name="O'Laughlin M."/>
            <person name="Godfrey J."/>
            <person name="Wilson R.M."/>
            <person name="Miner T."/>
            <person name="Farmer C."/>
            <person name="Delehaunty K."/>
            <person name="Cordes M."/>
            <person name="Minx P."/>
            <person name="Tomlinson C."/>
            <person name="Chen J."/>
            <person name="Wollam A."/>
            <person name="Pepin K.H."/>
            <person name="Bhonagiri V."/>
            <person name="Zhang X."/>
            <person name="Suruliraj S."/>
            <person name="Warren W."/>
            <person name="Mitreva M."/>
            <person name="Mardis E.R."/>
            <person name="Wilson R.K."/>
        </authorList>
    </citation>
    <scope>NUCLEOTIDE SEQUENCE [LARGE SCALE GENOMIC DNA]</scope>
    <source>
        <strain evidence="5 6">DSM 1785</strain>
    </source>
</reference>
<name>L1QFC4_9CLOT</name>
<feature type="compositionally biased region" description="Low complexity" evidence="2">
    <location>
        <begin position="479"/>
        <end position="490"/>
    </location>
</feature>
<keyword evidence="3" id="KW-0812">Transmembrane</keyword>
<accession>L1QFC4</accession>
<evidence type="ECO:0000256" key="1">
    <source>
        <dbReference type="ARBA" id="ARBA00006068"/>
    </source>
</evidence>
<dbReference type="Gene3D" id="3.40.630.190">
    <property type="entry name" value="LCP protein"/>
    <property type="match status" value="1"/>
</dbReference>
<comment type="caution">
    <text evidence="5">The sequence shown here is derived from an EMBL/GenBank/DDBJ whole genome shotgun (WGS) entry which is preliminary data.</text>
</comment>
<sequence length="496" mass="54696">MSEQRRKRSNRNKKKWSNKKKAIVSTLCVFIFIIGILVSGYLYIRSKIYNPSTSISNGEYTEVEGITNVLLVGIDARDLDENCRADSIIVATLDNNNKKIKLTSLFRDTLVDIPGYGEAKLNAAYALGGPELLMETIRDTYDINLDKYVVINFWGFEAVIDQIGGLELNVEDYVIEELNKYIGESTGGNDCPVTEPGLQVLNGKQALSYARIRYNVGDEYGRTERQREVLFKLAEKLKETKPSKYLGIMNKMIDYIKTNIEPLQALNMAYTIYKFPTLETEQLYIPVTELAEGRLYKDLGWVFLIDKEQNAKVLKDFIYEDKIPNPDEYDYEHLNQVLADYAAQEGYYNNINNINPEDYIDAEDKLPEKQPETSIDNSEDNSNDNSSTDGSVTPSNPNGGTVETPETPSTPSTPSTPNTDGSNQGETTTPPTTGGGGSDQNQGGTTTPPTTGGDQTNPDGSTGTNPDGSGIEETPDGGVTPPTEEVAPPVSGESIE</sequence>
<feature type="region of interest" description="Disordered" evidence="2">
    <location>
        <begin position="367"/>
        <end position="496"/>
    </location>
</feature>
<feature type="transmembrane region" description="Helical" evidence="3">
    <location>
        <begin position="21"/>
        <end position="44"/>
    </location>
</feature>
<dbReference type="InterPro" id="IPR050922">
    <property type="entry name" value="LytR/CpsA/Psr_CW_biosynth"/>
</dbReference>
<keyword evidence="3" id="KW-0472">Membrane</keyword>
<gene>
    <name evidence="5" type="ORF">HMPREF0216_02064</name>
</gene>
<dbReference type="STRING" id="545697.HMPREF0216_02064"/>
<dbReference type="EMBL" id="AMEZ01000058">
    <property type="protein sequence ID" value="EKY26282.1"/>
    <property type="molecule type" value="Genomic_DNA"/>
</dbReference>
<evidence type="ECO:0000256" key="3">
    <source>
        <dbReference type="SAM" id="Phobius"/>
    </source>
</evidence>
<dbReference type="PATRIC" id="fig|545697.3.peg.2030"/>
<evidence type="ECO:0000313" key="6">
    <source>
        <dbReference type="Proteomes" id="UP000010420"/>
    </source>
</evidence>
<dbReference type="PANTHER" id="PTHR33392">
    <property type="entry name" value="POLYISOPRENYL-TEICHOIC ACID--PEPTIDOGLYCAN TEICHOIC ACID TRANSFERASE TAGU"/>
    <property type="match status" value="1"/>
</dbReference>
<dbReference type="RefSeq" id="WP_005213819.1">
    <property type="nucleotide sequence ID" value="NZ_KB291649.1"/>
</dbReference>
<protein>
    <submittedName>
        <fullName evidence="5">Cell envelope-like function transcriptional attenuator common domain protein</fullName>
    </submittedName>
</protein>
<evidence type="ECO:0000313" key="5">
    <source>
        <dbReference type="EMBL" id="EKY26282.1"/>
    </source>
</evidence>
<comment type="similarity">
    <text evidence="1">Belongs to the LytR/CpsA/Psr (LCP) family.</text>
</comment>
<proteinExistence type="inferred from homology"/>
<dbReference type="HOGENOM" id="CLU_016455_1_3_9"/>
<dbReference type="Pfam" id="PF03816">
    <property type="entry name" value="LytR_cpsA_psr"/>
    <property type="match status" value="1"/>
</dbReference>
<organism evidence="5 6">
    <name type="scientific">Clostridium celatum DSM 1785</name>
    <dbReference type="NCBI Taxonomy" id="545697"/>
    <lineage>
        <taxon>Bacteria</taxon>
        <taxon>Bacillati</taxon>
        <taxon>Bacillota</taxon>
        <taxon>Clostridia</taxon>
        <taxon>Eubacteriales</taxon>
        <taxon>Clostridiaceae</taxon>
        <taxon>Clostridium</taxon>
    </lineage>
</organism>
<evidence type="ECO:0000259" key="4">
    <source>
        <dbReference type="Pfam" id="PF03816"/>
    </source>
</evidence>
<evidence type="ECO:0000256" key="2">
    <source>
        <dbReference type="SAM" id="MobiDB-lite"/>
    </source>
</evidence>
<keyword evidence="3" id="KW-1133">Transmembrane helix</keyword>
<dbReference type="NCBIfam" id="TIGR00350">
    <property type="entry name" value="lytR_cpsA_psr"/>
    <property type="match status" value="1"/>
</dbReference>
<dbReference type="PANTHER" id="PTHR33392:SF6">
    <property type="entry name" value="POLYISOPRENYL-TEICHOIC ACID--PEPTIDOGLYCAN TEICHOIC ACID TRANSFERASE TAGU"/>
    <property type="match status" value="1"/>
</dbReference>
<dbReference type="AlphaFoldDB" id="L1QFC4"/>
<dbReference type="eggNOG" id="COG1316">
    <property type="taxonomic scope" value="Bacteria"/>
</dbReference>
<feature type="domain" description="Cell envelope-related transcriptional attenuator" evidence="4">
    <location>
        <begin position="84"/>
        <end position="238"/>
    </location>
</feature>
<dbReference type="InterPro" id="IPR004474">
    <property type="entry name" value="LytR_CpsA_psr"/>
</dbReference>
<dbReference type="Proteomes" id="UP000010420">
    <property type="component" value="Unassembled WGS sequence"/>
</dbReference>
<dbReference type="OrthoDB" id="9782542at2"/>
<feature type="compositionally biased region" description="Low complexity" evidence="2">
    <location>
        <begin position="439"/>
        <end position="460"/>
    </location>
</feature>
<feature type="compositionally biased region" description="Polar residues" evidence="2">
    <location>
        <begin position="392"/>
        <end position="401"/>
    </location>
</feature>
<feature type="compositionally biased region" description="Low complexity" evidence="2">
    <location>
        <begin position="403"/>
        <end position="417"/>
    </location>
</feature>
<keyword evidence="6" id="KW-1185">Reference proteome</keyword>